<reference evidence="2 3" key="1">
    <citation type="journal article" date="2016" name="Sci. Rep.">
        <title>Penicillium arizonense, a new, genome sequenced fungal species, reveals a high chemical diversity in secreted metabolites.</title>
        <authorList>
            <person name="Grijseels S."/>
            <person name="Nielsen J.C."/>
            <person name="Randelovic M."/>
            <person name="Nielsen J."/>
            <person name="Nielsen K.F."/>
            <person name="Workman M."/>
            <person name="Frisvad J.C."/>
        </authorList>
    </citation>
    <scope>NUCLEOTIDE SEQUENCE [LARGE SCALE GENOMIC DNA]</scope>
    <source>
        <strain evidence="2 3">CBS 141311</strain>
    </source>
</reference>
<accession>A0A1F5L4N1</accession>
<dbReference type="STRING" id="1835702.A0A1F5L4N1"/>
<evidence type="ECO:0000313" key="3">
    <source>
        <dbReference type="Proteomes" id="UP000177622"/>
    </source>
</evidence>
<feature type="region of interest" description="Disordered" evidence="1">
    <location>
        <begin position="1"/>
        <end position="22"/>
    </location>
</feature>
<dbReference type="RefSeq" id="XP_022483493.1">
    <property type="nucleotide sequence ID" value="XM_022636632.1"/>
</dbReference>
<dbReference type="EMBL" id="LXJU01000033">
    <property type="protein sequence ID" value="OGE48037.1"/>
    <property type="molecule type" value="Genomic_DNA"/>
</dbReference>
<comment type="caution">
    <text evidence="2">The sequence shown here is derived from an EMBL/GenBank/DDBJ whole genome shotgun (WGS) entry which is preliminary data.</text>
</comment>
<organism evidence="2 3">
    <name type="scientific">Penicillium arizonense</name>
    <dbReference type="NCBI Taxonomy" id="1835702"/>
    <lineage>
        <taxon>Eukaryota</taxon>
        <taxon>Fungi</taxon>
        <taxon>Dikarya</taxon>
        <taxon>Ascomycota</taxon>
        <taxon>Pezizomycotina</taxon>
        <taxon>Eurotiomycetes</taxon>
        <taxon>Eurotiomycetidae</taxon>
        <taxon>Eurotiales</taxon>
        <taxon>Aspergillaceae</taxon>
        <taxon>Penicillium</taxon>
    </lineage>
</organism>
<name>A0A1F5L4N1_PENAI</name>
<keyword evidence="3" id="KW-1185">Reference proteome</keyword>
<dbReference type="AlphaFoldDB" id="A0A1F5L4N1"/>
<dbReference type="GeneID" id="34581366"/>
<protein>
    <submittedName>
        <fullName evidence="2">Uncharacterized protein</fullName>
    </submittedName>
</protein>
<dbReference type="OrthoDB" id="10488351at2759"/>
<evidence type="ECO:0000313" key="2">
    <source>
        <dbReference type="EMBL" id="OGE48037.1"/>
    </source>
</evidence>
<proteinExistence type="predicted"/>
<sequence>MSAAMDRGTSHGASGDDTSYPHIQDVKGITTGIDDEPVSASAGVARHQGSRLPKMTKCELPSIDKLTGEETDSSDWVMLVENSLQPMMLGGLIDAKMPRPKEDDPLYRRWNFCSSSVAAWMYLQVDKGKHADQLFEELVSYAQDGDPSGNVLLDVFKLYDMKRDHYGSAEEYISDYQIQMNIPRRSKIAPPAFISVGIMVRELQDELPNMVFMREALRKVKEPHEITHEDFDKNAKK</sequence>
<evidence type="ECO:0000256" key="1">
    <source>
        <dbReference type="SAM" id="MobiDB-lite"/>
    </source>
</evidence>
<gene>
    <name evidence="2" type="ORF">PENARI_c033G04120</name>
</gene>
<dbReference type="Proteomes" id="UP000177622">
    <property type="component" value="Unassembled WGS sequence"/>
</dbReference>